<organism evidence="1 2">
    <name type="scientific">Staphylococcus carnosus</name>
    <dbReference type="NCBI Taxonomy" id="1281"/>
    <lineage>
        <taxon>Bacteria</taxon>
        <taxon>Bacillati</taxon>
        <taxon>Bacillota</taxon>
        <taxon>Bacilli</taxon>
        <taxon>Bacillales</taxon>
        <taxon>Staphylococcaceae</taxon>
        <taxon>Staphylococcus</taxon>
    </lineage>
</organism>
<evidence type="ECO:0000313" key="2">
    <source>
        <dbReference type="Proteomes" id="UP000033530"/>
    </source>
</evidence>
<dbReference type="EMBL" id="LAIU01000006">
    <property type="protein sequence ID" value="KKB24744.1"/>
    <property type="molecule type" value="Genomic_DNA"/>
</dbReference>
<sequence length="149" mass="17864">MYTAEQIEEMIYEYHWRKNVLLEEGYELDSNSTAQYGVESTMPKAQGGTSDKVLDIVTRNDVIYRILYKHLEVVSFIDKYEHHIDNDKNLNILYEIKKGKRPTEIKKIMNIGRTNFESRMTDIVNVYLNEQDKHNKHNQQDKHNQRYQH</sequence>
<evidence type="ECO:0008006" key="3">
    <source>
        <dbReference type="Google" id="ProtNLM"/>
    </source>
</evidence>
<dbReference type="Proteomes" id="UP000033530">
    <property type="component" value="Unassembled WGS sequence"/>
</dbReference>
<dbReference type="RefSeq" id="WP_046100240.1">
    <property type="nucleotide sequence ID" value="NZ_BKAP01000022.1"/>
</dbReference>
<accession>A0AAJ0JMV8</accession>
<name>A0AAJ0JMV8_STACA</name>
<protein>
    <recommendedName>
        <fullName evidence="3">Phage protein</fullName>
    </recommendedName>
</protein>
<dbReference type="AlphaFoldDB" id="A0AAJ0JMV8"/>
<gene>
    <name evidence="1" type="ORF">VV61_09005</name>
</gene>
<proteinExistence type="predicted"/>
<comment type="caution">
    <text evidence="1">The sequence shown here is derived from an EMBL/GenBank/DDBJ whole genome shotgun (WGS) entry which is preliminary data.</text>
</comment>
<evidence type="ECO:0000313" key="1">
    <source>
        <dbReference type="EMBL" id="KKB24744.1"/>
    </source>
</evidence>
<reference evidence="1 2" key="1">
    <citation type="submission" date="2015-03" db="EMBL/GenBank/DDBJ databases">
        <title>Draft Genome Sequence of S. carnosus subsp. utilis LTH 7013, Isolated from South Tirolean Ham.</title>
        <authorList>
            <person name="Mueller A."/>
            <person name="Huptas C."/>
            <person name="Wenning M."/>
            <person name="Weiss A."/>
            <person name="Schmidt H."/>
        </authorList>
    </citation>
    <scope>NUCLEOTIDE SEQUENCE [LARGE SCALE GENOMIC DNA]</scope>
    <source>
        <strain evidence="1 2">LTH7013</strain>
    </source>
</reference>